<gene>
    <name evidence="1" type="ORF">SDC9_153592</name>
</gene>
<reference evidence="1" key="1">
    <citation type="submission" date="2019-08" db="EMBL/GenBank/DDBJ databases">
        <authorList>
            <person name="Kucharzyk K."/>
            <person name="Murdoch R.W."/>
            <person name="Higgins S."/>
            <person name="Loffler F."/>
        </authorList>
    </citation>
    <scope>NUCLEOTIDE SEQUENCE</scope>
</reference>
<name>A0A645EY39_9ZZZZ</name>
<comment type="caution">
    <text evidence="1">The sequence shown here is derived from an EMBL/GenBank/DDBJ whole genome shotgun (WGS) entry which is preliminary data.</text>
</comment>
<evidence type="ECO:0000313" key="1">
    <source>
        <dbReference type="EMBL" id="MPN06336.1"/>
    </source>
</evidence>
<dbReference type="EMBL" id="VSSQ01052241">
    <property type="protein sequence ID" value="MPN06336.1"/>
    <property type="molecule type" value="Genomic_DNA"/>
</dbReference>
<accession>A0A645EY39</accession>
<sequence length="128" mass="13924">MRNQRVAGNEVARAVVLGQQHTIQTGNHDLFQIVARHAGFQRVQTHIHTHLARATGELANGVGHHLAGLLLHGGGHRIFQVKNDAISTFGDGLFGQSLFVAGDKQNRTHGLHIRIPKLSCASQLINHT</sequence>
<proteinExistence type="predicted"/>
<protein>
    <submittedName>
        <fullName evidence="1">Uncharacterized protein</fullName>
    </submittedName>
</protein>
<dbReference type="AlphaFoldDB" id="A0A645EY39"/>
<organism evidence="1">
    <name type="scientific">bioreactor metagenome</name>
    <dbReference type="NCBI Taxonomy" id="1076179"/>
    <lineage>
        <taxon>unclassified sequences</taxon>
        <taxon>metagenomes</taxon>
        <taxon>ecological metagenomes</taxon>
    </lineage>
</organism>